<dbReference type="InterPro" id="IPR004360">
    <property type="entry name" value="Glyas_Fos-R_dOase_dom"/>
</dbReference>
<dbReference type="CDD" id="cd07247">
    <property type="entry name" value="SgaA_N_like"/>
    <property type="match status" value="1"/>
</dbReference>
<proteinExistence type="predicted"/>
<dbReference type="PROSITE" id="PS51819">
    <property type="entry name" value="VOC"/>
    <property type="match status" value="1"/>
</dbReference>
<name>A0A420F5V6_9ACTN</name>
<evidence type="ECO:0000313" key="4">
    <source>
        <dbReference type="Proteomes" id="UP000285744"/>
    </source>
</evidence>
<organism evidence="3 4">
    <name type="scientific">Micromonospora globbae</name>
    <dbReference type="NCBI Taxonomy" id="1894969"/>
    <lineage>
        <taxon>Bacteria</taxon>
        <taxon>Bacillati</taxon>
        <taxon>Actinomycetota</taxon>
        <taxon>Actinomycetes</taxon>
        <taxon>Micromonosporales</taxon>
        <taxon>Micromonosporaceae</taxon>
        <taxon>Micromonospora</taxon>
    </lineage>
</organism>
<accession>A0A420F5V6</accession>
<dbReference type="PANTHER" id="PTHR33993">
    <property type="entry name" value="GLYOXALASE-RELATED"/>
    <property type="match status" value="1"/>
</dbReference>
<gene>
    <name evidence="3" type="ORF">D7I43_04495</name>
</gene>
<evidence type="ECO:0000256" key="1">
    <source>
        <dbReference type="SAM" id="MobiDB-lite"/>
    </source>
</evidence>
<dbReference type="InterPro" id="IPR037523">
    <property type="entry name" value="VOC_core"/>
</dbReference>
<dbReference type="EMBL" id="RAQQ01000003">
    <property type="protein sequence ID" value="RKF28301.1"/>
    <property type="molecule type" value="Genomic_DNA"/>
</dbReference>
<dbReference type="RefSeq" id="WP_120327114.1">
    <property type="nucleotide sequence ID" value="NZ_RAQQ01000003.1"/>
</dbReference>
<dbReference type="Gene3D" id="3.10.180.10">
    <property type="entry name" value="2,3-Dihydroxybiphenyl 1,2-Dioxygenase, domain 1"/>
    <property type="match status" value="1"/>
</dbReference>
<evidence type="ECO:0000313" key="3">
    <source>
        <dbReference type="EMBL" id="RKF28301.1"/>
    </source>
</evidence>
<dbReference type="InterPro" id="IPR029068">
    <property type="entry name" value="Glyas_Bleomycin-R_OHBP_Dase"/>
</dbReference>
<dbReference type="InterPro" id="IPR052164">
    <property type="entry name" value="Anthracycline_SecMetBiosynth"/>
</dbReference>
<dbReference type="Pfam" id="PF00903">
    <property type="entry name" value="Glyoxalase"/>
    <property type="match status" value="1"/>
</dbReference>
<sequence length="125" mass="13045">MTVSNGVTWFEIGTERPDEAQRFYGDVFGWRFTEEGGGGATYRTTEAADGGIGGAIRGTDGAASTYAIFYVQVTDVEETCRRVEAAGGAVVVPAKTNPNGLTSAHLRDPAGNRFGVFTPPPAPGA</sequence>
<dbReference type="OrthoDB" id="9793039at2"/>
<protein>
    <submittedName>
        <fullName evidence="3">VOC family protein</fullName>
    </submittedName>
</protein>
<evidence type="ECO:0000259" key="2">
    <source>
        <dbReference type="PROSITE" id="PS51819"/>
    </source>
</evidence>
<dbReference type="Proteomes" id="UP000285744">
    <property type="component" value="Unassembled WGS sequence"/>
</dbReference>
<reference evidence="3 4" key="1">
    <citation type="journal article" date="2018" name="Int. J. Syst. Evol. Microbiol.">
        <title>Micromonospora globbae sp. nov., an endophytic actinomycete isolated from roots of Globba winitii C. H. Wright.</title>
        <authorList>
            <person name="Kuncharoen N."/>
            <person name="Pittayakhajonwut P."/>
            <person name="Tanasupawat S."/>
        </authorList>
    </citation>
    <scope>NUCLEOTIDE SEQUENCE [LARGE SCALE GENOMIC DNA]</scope>
    <source>
        <strain evidence="3 4">WPS1-2</strain>
    </source>
</reference>
<feature type="region of interest" description="Disordered" evidence="1">
    <location>
        <begin position="97"/>
        <end position="125"/>
    </location>
</feature>
<dbReference type="SUPFAM" id="SSF54593">
    <property type="entry name" value="Glyoxalase/Bleomycin resistance protein/Dihydroxybiphenyl dioxygenase"/>
    <property type="match status" value="1"/>
</dbReference>
<feature type="domain" description="VOC" evidence="2">
    <location>
        <begin position="6"/>
        <end position="119"/>
    </location>
</feature>
<comment type="caution">
    <text evidence="3">The sequence shown here is derived from an EMBL/GenBank/DDBJ whole genome shotgun (WGS) entry which is preliminary data.</text>
</comment>
<dbReference type="AlphaFoldDB" id="A0A420F5V6"/>